<keyword evidence="4" id="KW-1185">Reference proteome</keyword>
<organism evidence="3 4">
    <name type="scientific">Paenibacillus phyllosphaerae</name>
    <dbReference type="NCBI Taxonomy" id="274593"/>
    <lineage>
        <taxon>Bacteria</taxon>
        <taxon>Bacillati</taxon>
        <taxon>Bacillota</taxon>
        <taxon>Bacilli</taxon>
        <taxon>Bacillales</taxon>
        <taxon>Paenibacillaceae</taxon>
        <taxon>Paenibacillus</taxon>
    </lineage>
</organism>
<evidence type="ECO:0000313" key="4">
    <source>
        <dbReference type="Proteomes" id="UP000570361"/>
    </source>
</evidence>
<protein>
    <submittedName>
        <fullName evidence="3">Uncharacterized protein</fullName>
    </submittedName>
</protein>
<dbReference type="RefSeq" id="WP_183604783.1">
    <property type="nucleotide sequence ID" value="NZ_JACHXK010000044.1"/>
</dbReference>
<sequence>MVKQLGLVVLVLAIMSLVSACRSDNTDKTSRPETTMEVQNKDQEKELSNNGTNTTPDKESIEKFSYLNQLSLDKQEAFTRFTAEKSLHNLYNFTPEDMVLVYLYCLSIGRPRFDI</sequence>
<feature type="chain" id="PRO_5038361506" evidence="2">
    <location>
        <begin position="21"/>
        <end position="115"/>
    </location>
</feature>
<gene>
    <name evidence="3" type="ORF">FHS18_006934</name>
</gene>
<evidence type="ECO:0000256" key="2">
    <source>
        <dbReference type="SAM" id="SignalP"/>
    </source>
</evidence>
<evidence type="ECO:0000256" key="1">
    <source>
        <dbReference type="SAM" id="MobiDB-lite"/>
    </source>
</evidence>
<dbReference type="EMBL" id="JACHXK010000044">
    <property type="protein sequence ID" value="MBB3114774.1"/>
    <property type="molecule type" value="Genomic_DNA"/>
</dbReference>
<reference evidence="3 4" key="1">
    <citation type="submission" date="2020-08" db="EMBL/GenBank/DDBJ databases">
        <title>Genomic Encyclopedia of Type Strains, Phase III (KMG-III): the genomes of soil and plant-associated and newly described type strains.</title>
        <authorList>
            <person name="Whitman W."/>
        </authorList>
    </citation>
    <scope>NUCLEOTIDE SEQUENCE [LARGE SCALE GENOMIC DNA]</scope>
    <source>
        <strain evidence="3 4">CECT 5862</strain>
    </source>
</reference>
<accession>A0A7W5B5Y1</accession>
<comment type="caution">
    <text evidence="3">The sequence shown here is derived from an EMBL/GenBank/DDBJ whole genome shotgun (WGS) entry which is preliminary data.</text>
</comment>
<evidence type="ECO:0000313" key="3">
    <source>
        <dbReference type="EMBL" id="MBB3114774.1"/>
    </source>
</evidence>
<name>A0A7W5B5Y1_9BACL</name>
<proteinExistence type="predicted"/>
<feature type="signal peptide" evidence="2">
    <location>
        <begin position="1"/>
        <end position="20"/>
    </location>
</feature>
<keyword evidence="2" id="KW-0732">Signal</keyword>
<dbReference type="Proteomes" id="UP000570361">
    <property type="component" value="Unassembled WGS sequence"/>
</dbReference>
<feature type="region of interest" description="Disordered" evidence="1">
    <location>
        <begin position="23"/>
        <end position="58"/>
    </location>
</feature>
<dbReference type="AlphaFoldDB" id="A0A7W5B5Y1"/>
<dbReference type="PROSITE" id="PS51257">
    <property type="entry name" value="PROKAR_LIPOPROTEIN"/>
    <property type="match status" value="1"/>
</dbReference>